<gene>
    <name evidence="2" type="ORF">MNB_SM-4-1380</name>
</gene>
<dbReference type="Pfam" id="PF11741">
    <property type="entry name" value="AMIN"/>
    <property type="match status" value="1"/>
</dbReference>
<proteinExistence type="predicted"/>
<evidence type="ECO:0000313" key="2">
    <source>
        <dbReference type="EMBL" id="SFV68313.1"/>
    </source>
</evidence>
<dbReference type="InterPro" id="IPR021731">
    <property type="entry name" value="AMIN_dom"/>
</dbReference>
<organism evidence="2">
    <name type="scientific">hydrothermal vent metagenome</name>
    <dbReference type="NCBI Taxonomy" id="652676"/>
    <lineage>
        <taxon>unclassified sequences</taxon>
        <taxon>metagenomes</taxon>
        <taxon>ecological metagenomes</taxon>
    </lineage>
</organism>
<reference evidence="2" key="1">
    <citation type="submission" date="2016-10" db="EMBL/GenBank/DDBJ databases">
        <authorList>
            <person name="de Groot N.N."/>
        </authorList>
    </citation>
    <scope>NUCLEOTIDE SEQUENCE</scope>
</reference>
<name>A0A1W1CRF8_9ZZZZ</name>
<dbReference type="EMBL" id="FPHF01000105">
    <property type="protein sequence ID" value="SFV68313.1"/>
    <property type="molecule type" value="Genomic_DNA"/>
</dbReference>
<evidence type="ECO:0000259" key="1">
    <source>
        <dbReference type="Pfam" id="PF11741"/>
    </source>
</evidence>
<dbReference type="Gene3D" id="2.60.40.3500">
    <property type="match status" value="1"/>
</dbReference>
<accession>A0A1W1CRF8</accession>
<sequence>MIKILLICLVLISSLNARQNPFFPSKNETDISFSTNKVSQIEPLKRATITLPSTARTLESVTITYKNLDGSIVSKKELLGNSVDWHLPIFISQNIGGDEKRPNTKVVPKTSEPLTKLASLSFISLYANKKQFDLITKDKMLRNFLLTKPHRIVCDFKRDINIRSYEKNIDPKSIIKKIRLGNHKGYYRVVIELDGPYRYKKTIIKNGYSFALL</sequence>
<dbReference type="AlphaFoldDB" id="A0A1W1CRF8"/>
<protein>
    <recommendedName>
        <fullName evidence="1">AMIN domain-containing protein</fullName>
    </recommendedName>
</protein>
<feature type="domain" description="AMIN" evidence="1">
    <location>
        <begin position="136"/>
        <end position="206"/>
    </location>
</feature>